<evidence type="ECO:0000313" key="4">
    <source>
        <dbReference type="Proteomes" id="UP000321323"/>
    </source>
</evidence>
<evidence type="ECO:0000259" key="2">
    <source>
        <dbReference type="Pfam" id="PF04235"/>
    </source>
</evidence>
<reference evidence="3 4" key="1">
    <citation type="journal article" date="2019" name="Int. J. Syst. Evol. Microbiol.">
        <title>The Draft Whole-Genome Sequence of the Antibiotic Producer Empedobacter haloabium ATCC 31962 Provides Indications for Its Taxonomic Reclassification.</title>
        <authorList>
            <person name="Miess H."/>
            <person name="Arlt P."/>
            <person name="Apel A.K."/>
            <person name="Weber T."/>
            <person name="Nieselt K."/>
            <person name="Hanssen F."/>
            <person name="Czemmel S."/>
            <person name="Nahnsen S."/>
            <person name="Gross H."/>
        </authorList>
    </citation>
    <scope>NUCLEOTIDE SEQUENCE [LARGE SCALE GENOMIC DNA]</scope>
    <source>
        <strain evidence="3 4">ATCC 31962</strain>
    </source>
</reference>
<feature type="transmembrane region" description="Helical" evidence="1">
    <location>
        <begin position="318"/>
        <end position="338"/>
    </location>
</feature>
<feature type="transmembrane region" description="Helical" evidence="1">
    <location>
        <begin position="93"/>
        <end position="110"/>
    </location>
</feature>
<feature type="transmembrane region" description="Helical" evidence="1">
    <location>
        <begin position="64"/>
        <end position="81"/>
    </location>
</feature>
<keyword evidence="1" id="KW-0812">Transmembrane</keyword>
<sequence>MSPSAARLDLVDALRGYAIASIMLLHNIEHFDLMHMPAGQPAWLNGLDRYVWDSAFFLFGGKSYAIFALLFGVTFHLQFSARAARGEDFRPRFVWRMLLLLAFGLCNSLFYQGDILTLYAVLALALLPVARLRDGAVLAIALLLLLQPHAWVALLQALPAPAATLPDPASWAYFGRANDYLANGTLFDVWHGNLTNGKEGVVRWSWETGRLFQIPALFMLGMLAARRGRFTLSDENRAFWRRALLLAVLAFVPLYALNDQLGAWLPAEGVRRPVAVMAASWMKLAFMVVLVALFALAFHAAAAARLLRAFAPLGRMSLTGYVLQSLVGTALYYGYGFGLYRTTGATMCLLIGIALALLQGALCAWWLRHYRQGPLEALWHRVTWIGAPAAAVAAPRT</sequence>
<dbReference type="Pfam" id="PF04235">
    <property type="entry name" value="DUF418"/>
    <property type="match status" value="1"/>
</dbReference>
<keyword evidence="1" id="KW-0472">Membrane</keyword>
<dbReference type="PANTHER" id="PTHR30590">
    <property type="entry name" value="INNER MEMBRANE PROTEIN"/>
    <property type="match status" value="1"/>
</dbReference>
<protein>
    <submittedName>
        <fullName evidence="3">DUF418 domain-containing protein</fullName>
    </submittedName>
</protein>
<name>A0ABZ1UQI5_9BURK</name>
<feature type="transmembrane region" description="Helical" evidence="1">
    <location>
        <begin position="239"/>
        <end position="257"/>
    </location>
</feature>
<dbReference type="EMBL" id="CP136508">
    <property type="protein sequence ID" value="WUR14952.1"/>
    <property type="molecule type" value="Genomic_DNA"/>
</dbReference>
<dbReference type="InterPro" id="IPR052529">
    <property type="entry name" value="Bact_Transport_Assoc"/>
</dbReference>
<evidence type="ECO:0000313" key="3">
    <source>
        <dbReference type="EMBL" id="WUR14952.1"/>
    </source>
</evidence>
<gene>
    <name evidence="3" type="ORF">E7V67_007530</name>
</gene>
<feature type="transmembrane region" description="Helical" evidence="1">
    <location>
        <begin position="344"/>
        <end position="367"/>
    </location>
</feature>
<feature type="domain" description="DUF418" evidence="2">
    <location>
        <begin position="224"/>
        <end position="385"/>
    </location>
</feature>
<dbReference type="InterPro" id="IPR007349">
    <property type="entry name" value="DUF418"/>
</dbReference>
<evidence type="ECO:0000256" key="1">
    <source>
        <dbReference type="SAM" id="Phobius"/>
    </source>
</evidence>
<keyword evidence="4" id="KW-1185">Reference proteome</keyword>
<accession>A0ABZ1UQI5</accession>
<organism evidence="3 4">
    <name type="scientific">[Empedobacter] haloabium</name>
    <dbReference type="NCBI Taxonomy" id="592317"/>
    <lineage>
        <taxon>Bacteria</taxon>
        <taxon>Pseudomonadati</taxon>
        <taxon>Pseudomonadota</taxon>
        <taxon>Betaproteobacteria</taxon>
        <taxon>Burkholderiales</taxon>
        <taxon>Oxalobacteraceae</taxon>
        <taxon>Telluria group</taxon>
        <taxon>Telluria group incertae sedis</taxon>
    </lineage>
</organism>
<dbReference type="Proteomes" id="UP000321323">
    <property type="component" value="Chromosome"/>
</dbReference>
<feature type="transmembrane region" description="Helical" evidence="1">
    <location>
        <begin position="284"/>
        <end position="306"/>
    </location>
</feature>
<proteinExistence type="predicted"/>
<dbReference type="PANTHER" id="PTHR30590:SF2">
    <property type="entry name" value="INNER MEMBRANE PROTEIN"/>
    <property type="match status" value="1"/>
</dbReference>
<feature type="transmembrane region" description="Helical" evidence="1">
    <location>
        <begin position="137"/>
        <end position="158"/>
    </location>
</feature>
<keyword evidence="1" id="KW-1133">Transmembrane helix</keyword>